<feature type="transmembrane region" description="Helical" evidence="1">
    <location>
        <begin position="58"/>
        <end position="80"/>
    </location>
</feature>
<sequence length="85" mass="9359">MYSVGCCKFRFKFQKSIFSISAAATTRLNAISLIWVFLEQVMGADVGSRMFLEYGWRAGAGLLLGWTGLGLLIFLMDGVVNRAVS</sequence>
<keyword evidence="1" id="KW-0812">Transmembrane</keyword>
<dbReference type="Proteomes" id="UP001175226">
    <property type="component" value="Unassembled WGS sequence"/>
</dbReference>
<evidence type="ECO:0000256" key="1">
    <source>
        <dbReference type="SAM" id="Phobius"/>
    </source>
</evidence>
<proteinExistence type="predicted"/>
<keyword evidence="1" id="KW-0472">Membrane</keyword>
<keyword evidence="1" id="KW-1133">Transmembrane helix</keyword>
<name>A0AA39JSA4_9AGAR</name>
<comment type="caution">
    <text evidence="2">The sequence shown here is derived from an EMBL/GenBank/DDBJ whole genome shotgun (WGS) entry which is preliminary data.</text>
</comment>
<organism evidence="2 3">
    <name type="scientific">Armillaria borealis</name>
    <dbReference type="NCBI Taxonomy" id="47425"/>
    <lineage>
        <taxon>Eukaryota</taxon>
        <taxon>Fungi</taxon>
        <taxon>Dikarya</taxon>
        <taxon>Basidiomycota</taxon>
        <taxon>Agaricomycotina</taxon>
        <taxon>Agaricomycetes</taxon>
        <taxon>Agaricomycetidae</taxon>
        <taxon>Agaricales</taxon>
        <taxon>Marasmiineae</taxon>
        <taxon>Physalacriaceae</taxon>
        <taxon>Armillaria</taxon>
    </lineage>
</organism>
<gene>
    <name evidence="2" type="ORF">EV421DRAFT_1785298</name>
</gene>
<feature type="transmembrane region" description="Helical" evidence="1">
    <location>
        <begin position="17"/>
        <end position="38"/>
    </location>
</feature>
<evidence type="ECO:0000313" key="2">
    <source>
        <dbReference type="EMBL" id="KAK0448000.1"/>
    </source>
</evidence>
<dbReference type="AlphaFoldDB" id="A0AA39JSA4"/>
<keyword evidence="3" id="KW-1185">Reference proteome</keyword>
<protein>
    <submittedName>
        <fullName evidence="2">Uncharacterized protein</fullName>
    </submittedName>
</protein>
<accession>A0AA39JSA4</accession>
<dbReference type="EMBL" id="JAUEPT010000010">
    <property type="protein sequence ID" value="KAK0448000.1"/>
    <property type="molecule type" value="Genomic_DNA"/>
</dbReference>
<reference evidence="2" key="1">
    <citation type="submission" date="2023-06" db="EMBL/GenBank/DDBJ databases">
        <authorList>
            <consortium name="Lawrence Berkeley National Laboratory"/>
            <person name="Ahrendt S."/>
            <person name="Sahu N."/>
            <person name="Indic B."/>
            <person name="Wong-Bajracharya J."/>
            <person name="Merenyi Z."/>
            <person name="Ke H.-M."/>
            <person name="Monk M."/>
            <person name="Kocsube S."/>
            <person name="Drula E."/>
            <person name="Lipzen A."/>
            <person name="Balint B."/>
            <person name="Henrissat B."/>
            <person name="Andreopoulos B."/>
            <person name="Martin F.M."/>
            <person name="Harder C.B."/>
            <person name="Rigling D."/>
            <person name="Ford K.L."/>
            <person name="Foster G.D."/>
            <person name="Pangilinan J."/>
            <person name="Papanicolaou A."/>
            <person name="Barry K."/>
            <person name="LaButti K."/>
            <person name="Viragh M."/>
            <person name="Koriabine M."/>
            <person name="Yan M."/>
            <person name="Riley R."/>
            <person name="Champramary S."/>
            <person name="Plett K.L."/>
            <person name="Tsai I.J."/>
            <person name="Slot J."/>
            <person name="Sipos G."/>
            <person name="Plett J."/>
            <person name="Nagy L.G."/>
            <person name="Grigoriev I.V."/>
        </authorList>
    </citation>
    <scope>NUCLEOTIDE SEQUENCE</scope>
    <source>
        <strain evidence="2">FPL87.14</strain>
    </source>
</reference>
<evidence type="ECO:0000313" key="3">
    <source>
        <dbReference type="Proteomes" id="UP001175226"/>
    </source>
</evidence>